<reference evidence="9" key="1">
    <citation type="submission" date="2018-05" db="EMBL/GenBank/DDBJ databases">
        <title>Draft genome sequence of Stemphylium lycopersici strain CIDEFI 213.</title>
        <authorList>
            <person name="Medina R."/>
            <person name="Franco M.E.E."/>
            <person name="Lucentini C.G."/>
            <person name="Saparrat M.C.N."/>
            <person name="Balatti P.A."/>
        </authorList>
    </citation>
    <scope>NUCLEOTIDE SEQUENCE [LARGE SCALE GENOMIC DNA]</scope>
    <source>
        <strain evidence="9">CIDEFI 213</strain>
    </source>
</reference>
<sequence length="256" mass="28855">MATPKSFPAITGGCVCNTVRYRLLTSPLHCYACHCPDCQKRTGSAFSMFLTIELYYIKIISSVPPAHIMTEKKAGTIARHAECPTCHVHLWSESVHGGALCDVRIGTLDFPSLMEPDAHIFVESKLDWISLPEGAKTFQKGGALKESWPQSSLKRLEICERRTEEVKKRRIAALREQNKTSKSREEGSTEADGEGDKTPTALEFGEEDDEAFEKRFKETEKALQERLEKLTLKLDEEEVTKKMEQTTIESENADQK</sequence>
<comment type="caution">
    <text evidence="8">The sequence shown here is derived from an EMBL/GenBank/DDBJ whole genome shotgun (WGS) entry which is preliminary data.</text>
</comment>
<accession>A0A364MVK1</accession>
<dbReference type="InterPro" id="IPR011057">
    <property type="entry name" value="Mss4-like_sf"/>
</dbReference>
<evidence type="ECO:0000256" key="3">
    <source>
        <dbReference type="ARBA" id="ARBA00022833"/>
    </source>
</evidence>
<evidence type="ECO:0000256" key="4">
    <source>
        <dbReference type="ARBA" id="ARBA00023239"/>
    </source>
</evidence>
<feature type="region of interest" description="Disordered" evidence="6">
    <location>
        <begin position="173"/>
        <end position="213"/>
    </location>
</feature>
<name>A0A364MVK1_STELY</name>
<dbReference type="InterPro" id="IPR006913">
    <property type="entry name" value="CENP-V/GFA"/>
</dbReference>
<gene>
    <name evidence="8" type="ORF">DDE83_007789</name>
</gene>
<keyword evidence="3" id="KW-0862">Zinc</keyword>
<keyword evidence="9" id="KW-1185">Reference proteome</keyword>
<keyword evidence="4" id="KW-0456">Lyase</keyword>
<dbReference type="PROSITE" id="PS51891">
    <property type="entry name" value="CENP_V_GFA"/>
    <property type="match status" value="1"/>
</dbReference>
<dbReference type="GO" id="GO:0046872">
    <property type="term" value="F:metal ion binding"/>
    <property type="evidence" value="ECO:0007669"/>
    <property type="project" value="UniProtKB-KW"/>
</dbReference>
<protein>
    <submittedName>
        <fullName evidence="8">Aldehyde-activating protein</fullName>
    </submittedName>
</protein>
<dbReference type="STRING" id="183478.A0A364MVK1"/>
<proteinExistence type="inferred from homology"/>
<feature type="coiled-coil region" evidence="5">
    <location>
        <begin position="213"/>
        <end position="240"/>
    </location>
</feature>
<feature type="compositionally biased region" description="Basic and acidic residues" evidence="6">
    <location>
        <begin position="176"/>
        <end position="187"/>
    </location>
</feature>
<comment type="similarity">
    <text evidence="1">Belongs to the Gfa family.</text>
</comment>
<feature type="domain" description="CENP-V/GFA" evidence="7">
    <location>
        <begin position="10"/>
        <end position="130"/>
    </location>
</feature>
<evidence type="ECO:0000256" key="2">
    <source>
        <dbReference type="ARBA" id="ARBA00022723"/>
    </source>
</evidence>
<evidence type="ECO:0000256" key="6">
    <source>
        <dbReference type="SAM" id="MobiDB-lite"/>
    </source>
</evidence>
<dbReference type="GO" id="GO:0016846">
    <property type="term" value="F:carbon-sulfur lyase activity"/>
    <property type="evidence" value="ECO:0007669"/>
    <property type="project" value="InterPro"/>
</dbReference>
<dbReference type="PANTHER" id="PTHR33337:SF33">
    <property type="entry name" value="CENP-V_GFA DOMAIN-CONTAINING PROTEIN"/>
    <property type="match status" value="1"/>
</dbReference>
<keyword evidence="2" id="KW-0479">Metal-binding</keyword>
<dbReference type="EMBL" id="QGDH01000153">
    <property type="protein sequence ID" value="RAR04456.1"/>
    <property type="molecule type" value="Genomic_DNA"/>
</dbReference>
<dbReference type="Pfam" id="PF04828">
    <property type="entry name" value="GFA"/>
    <property type="match status" value="1"/>
</dbReference>
<evidence type="ECO:0000256" key="1">
    <source>
        <dbReference type="ARBA" id="ARBA00005495"/>
    </source>
</evidence>
<evidence type="ECO:0000259" key="7">
    <source>
        <dbReference type="PROSITE" id="PS51891"/>
    </source>
</evidence>
<dbReference type="PANTHER" id="PTHR33337">
    <property type="entry name" value="GFA DOMAIN-CONTAINING PROTEIN"/>
    <property type="match status" value="1"/>
</dbReference>
<dbReference type="AlphaFoldDB" id="A0A364MVK1"/>
<dbReference type="SUPFAM" id="SSF51316">
    <property type="entry name" value="Mss4-like"/>
    <property type="match status" value="1"/>
</dbReference>
<evidence type="ECO:0000313" key="9">
    <source>
        <dbReference type="Proteomes" id="UP000249619"/>
    </source>
</evidence>
<organism evidence="8 9">
    <name type="scientific">Stemphylium lycopersici</name>
    <name type="common">Tomato gray leaf spot disease fungus</name>
    <name type="synonym">Thyrospora lycopersici</name>
    <dbReference type="NCBI Taxonomy" id="183478"/>
    <lineage>
        <taxon>Eukaryota</taxon>
        <taxon>Fungi</taxon>
        <taxon>Dikarya</taxon>
        <taxon>Ascomycota</taxon>
        <taxon>Pezizomycotina</taxon>
        <taxon>Dothideomycetes</taxon>
        <taxon>Pleosporomycetidae</taxon>
        <taxon>Pleosporales</taxon>
        <taxon>Pleosporineae</taxon>
        <taxon>Pleosporaceae</taxon>
        <taxon>Stemphylium</taxon>
    </lineage>
</organism>
<keyword evidence="5" id="KW-0175">Coiled coil</keyword>
<evidence type="ECO:0000256" key="5">
    <source>
        <dbReference type="SAM" id="Coils"/>
    </source>
</evidence>
<evidence type="ECO:0000313" key="8">
    <source>
        <dbReference type="EMBL" id="RAR04456.1"/>
    </source>
</evidence>
<dbReference type="Proteomes" id="UP000249619">
    <property type="component" value="Unassembled WGS sequence"/>
</dbReference>
<dbReference type="Gene3D" id="3.90.1590.10">
    <property type="entry name" value="glutathione-dependent formaldehyde- activating enzyme (gfa)"/>
    <property type="match status" value="1"/>
</dbReference>